<evidence type="ECO:0000313" key="3">
    <source>
        <dbReference type="EMBL" id="EPZ31505.1"/>
    </source>
</evidence>
<dbReference type="InterPro" id="IPR003892">
    <property type="entry name" value="CUE"/>
</dbReference>
<feature type="compositionally biased region" description="Basic and acidic residues" evidence="1">
    <location>
        <begin position="346"/>
        <end position="355"/>
    </location>
</feature>
<dbReference type="GO" id="GO:0043130">
    <property type="term" value="F:ubiquitin binding"/>
    <property type="evidence" value="ECO:0007669"/>
    <property type="project" value="InterPro"/>
</dbReference>
<feature type="region of interest" description="Disordered" evidence="1">
    <location>
        <begin position="60"/>
        <end position="160"/>
    </location>
</feature>
<organism evidence="3 4">
    <name type="scientific">Rozella allomycis (strain CSF55)</name>
    <dbReference type="NCBI Taxonomy" id="988480"/>
    <lineage>
        <taxon>Eukaryota</taxon>
        <taxon>Fungi</taxon>
        <taxon>Fungi incertae sedis</taxon>
        <taxon>Cryptomycota</taxon>
        <taxon>Cryptomycota incertae sedis</taxon>
        <taxon>Rozella</taxon>
    </lineage>
</organism>
<dbReference type="EMBL" id="KE561212">
    <property type="protein sequence ID" value="EPZ31505.1"/>
    <property type="molecule type" value="Genomic_DNA"/>
</dbReference>
<reference evidence="3 4" key="1">
    <citation type="journal article" date="2013" name="Curr. Biol.">
        <title>Shared signatures of parasitism and phylogenomics unite Cryptomycota and microsporidia.</title>
        <authorList>
            <person name="James T.Y."/>
            <person name="Pelin A."/>
            <person name="Bonen L."/>
            <person name="Ahrendt S."/>
            <person name="Sain D."/>
            <person name="Corradi N."/>
            <person name="Stajich J.E."/>
        </authorList>
    </citation>
    <scope>NUCLEOTIDE SEQUENCE [LARGE SCALE GENOMIC DNA]</scope>
    <source>
        <strain evidence="3 4">CSF55</strain>
    </source>
</reference>
<gene>
    <name evidence="3" type="ORF">O9G_004537</name>
</gene>
<feature type="compositionally biased region" description="Polar residues" evidence="1">
    <location>
        <begin position="368"/>
        <end position="378"/>
    </location>
</feature>
<feature type="compositionally biased region" description="Basic and acidic residues" evidence="1">
    <location>
        <begin position="109"/>
        <end position="137"/>
    </location>
</feature>
<accession>A0A075ANM7</accession>
<evidence type="ECO:0000259" key="2">
    <source>
        <dbReference type="PROSITE" id="PS51140"/>
    </source>
</evidence>
<name>A0A075ANM7_ROZAC</name>
<evidence type="ECO:0000256" key="1">
    <source>
        <dbReference type="SAM" id="MobiDB-lite"/>
    </source>
</evidence>
<sequence length="378" mass="43974">MTTLSFSELEEKHKTGLKTLKELFIEWSDDDLLSLLEDYDGDIQLIASRITEGYVKPFSKVPVHTKPQSSTAQKGRYAKNTNTYKKEYKDRRKDYRNDQKYKKSYQGKDSSRHYNKKRDGEKKENDVETSEKKEEVKPSSPVVEAHPPMNDDTKVENDEPVVEPNVFPTQETEENQAPVSLKFGSLGLEDEPIGKTSQEQPQPHQYPGMMSFPQNMSFPEYSNPGFYGHQESHFPQMGFYPPSNVPREGSADAPNQQMPMNQFPFQYYYPYYMPGPNQYAPYGQNMYSKAMYYNSGYFPQQPNQAAQNNKVDEKQPANTPFNPMSDRLYAPQQFPFYPMSSFLPHQGDKDKKEQQQDQSFQSGFYQPFQMQMPYNKQN</sequence>
<dbReference type="Proteomes" id="UP000030755">
    <property type="component" value="Unassembled WGS sequence"/>
</dbReference>
<feature type="compositionally biased region" description="Low complexity" evidence="1">
    <location>
        <begin position="356"/>
        <end position="366"/>
    </location>
</feature>
<feature type="region of interest" description="Disordered" evidence="1">
    <location>
        <begin position="301"/>
        <end position="378"/>
    </location>
</feature>
<feature type="compositionally biased region" description="Basic and acidic residues" evidence="1">
    <location>
        <begin position="84"/>
        <end position="101"/>
    </location>
</feature>
<feature type="compositionally biased region" description="Polar residues" evidence="1">
    <location>
        <begin position="66"/>
        <end position="83"/>
    </location>
</feature>
<keyword evidence="4" id="KW-1185">Reference proteome</keyword>
<protein>
    <recommendedName>
        <fullName evidence="2">CUE domain-containing protein</fullName>
    </recommendedName>
</protein>
<feature type="domain" description="CUE" evidence="2">
    <location>
        <begin position="12"/>
        <end position="55"/>
    </location>
</feature>
<evidence type="ECO:0000313" key="4">
    <source>
        <dbReference type="Proteomes" id="UP000030755"/>
    </source>
</evidence>
<dbReference type="HOGENOM" id="CLU_731884_0_0_1"/>
<dbReference type="AlphaFoldDB" id="A0A075ANM7"/>
<proteinExistence type="predicted"/>
<dbReference type="STRING" id="988480.A0A075ANM7"/>
<dbReference type="PROSITE" id="PS51140">
    <property type="entry name" value="CUE"/>
    <property type="match status" value="1"/>
</dbReference>